<feature type="domain" description="DUF7704" evidence="2">
    <location>
        <begin position="3"/>
        <end position="143"/>
    </location>
</feature>
<evidence type="ECO:0000256" key="1">
    <source>
        <dbReference type="SAM" id="Phobius"/>
    </source>
</evidence>
<evidence type="ECO:0000313" key="4">
    <source>
        <dbReference type="Proteomes" id="UP001172159"/>
    </source>
</evidence>
<sequence>MTSQLPAFPRFVFTIAEPISLISGTIGAVMFPQYFITAQTPTPISAWPEQSLLVCQQLGNMYFLAFLLGMFILHSTTEIKVVRSYLWALWLADIGHMAVTCRGLGWEESVNVARWNEVTWGNLGATGFLFAVRSLYFLGAFGPDGKDEEDTRGRTKVRGKKDL</sequence>
<evidence type="ECO:0000313" key="3">
    <source>
        <dbReference type="EMBL" id="KAK0723946.1"/>
    </source>
</evidence>
<feature type="transmembrane region" description="Helical" evidence="1">
    <location>
        <begin position="118"/>
        <end position="138"/>
    </location>
</feature>
<accession>A0AA40AXX2</accession>
<reference evidence="3" key="1">
    <citation type="submission" date="2023-06" db="EMBL/GenBank/DDBJ databases">
        <title>Genome-scale phylogeny and comparative genomics of the fungal order Sordariales.</title>
        <authorList>
            <consortium name="Lawrence Berkeley National Laboratory"/>
            <person name="Hensen N."/>
            <person name="Bonometti L."/>
            <person name="Westerberg I."/>
            <person name="Brannstrom I.O."/>
            <person name="Guillou S."/>
            <person name="Cros-Aarteil S."/>
            <person name="Calhoun S."/>
            <person name="Haridas S."/>
            <person name="Kuo A."/>
            <person name="Mondo S."/>
            <person name="Pangilinan J."/>
            <person name="Riley R."/>
            <person name="Labutti K."/>
            <person name="Andreopoulos B."/>
            <person name="Lipzen A."/>
            <person name="Chen C."/>
            <person name="Yanf M."/>
            <person name="Daum C."/>
            <person name="Ng V."/>
            <person name="Clum A."/>
            <person name="Steindorff A."/>
            <person name="Ohm R."/>
            <person name="Martin F."/>
            <person name="Silar P."/>
            <person name="Natvig D."/>
            <person name="Lalanne C."/>
            <person name="Gautier V."/>
            <person name="Ament-Velasquez S.L."/>
            <person name="Kruys A."/>
            <person name="Hutchinson M.I."/>
            <person name="Powell A.J."/>
            <person name="Barry K."/>
            <person name="Miller A.N."/>
            <person name="Grigoriev I.V."/>
            <person name="Debuchy R."/>
            <person name="Gladieux P."/>
            <person name="Thoren M.H."/>
            <person name="Johannesson H."/>
        </authorList>
    </citation>
    <scope>NUCLEOTIDE SEQUENCE</scope>
    <source>
        <strain evidence="3">CBS 540.89</strain>
    </source>
</reference>
<dbReference type="EMBL" id="JAUKTV010000011">
    <property type="protein sequence ID" value="KAK0723946.1"/>
    <property type="molecule type" value="Genomic_DNA"/>
</dbReference>
<name>A0AA40AXX2_9PEZI</name>
<feature type="transmembrane region" description="Helical" evidence="1">
    <location>
        <begin position="51"/>
        <end position="73"/>
    </location>
</feature>
<feature type="transmembrane region" description="Helical" evidence="1">
    <location>
        <begin position="85"/>
        <end position="106"/>
    </location>
</feature>
<evidence type="ECO:0000259" key="2">
    <source>
        <dbReference type="Pfam" id="PF24803"/>
    </source>
</evidence>
<feature type="transmembrane region" description="Helical" evidence="1">
    <location>
        <begin position="12"/>
        <end position="31"/>
    </location>
</feature>
<keyword evidence="1" id="KW-1133">Transmembrane helix</keyword>
<dbReference type="AlphaFoldDB" id="A0AA40AXX2"/>
<dbReference type="Pfam" id="PF24803">
    <property type="entry name" value="DUF7704"/>
    <property type="match status" value="1"/>
</dbReference>
<dbReference type="PANTHER" id="PTHR37019:SF2">
    <property type="entry name" value="EXPERA DOMAIN-CONTAINING PROTEIN"/>
    <property type="match status" value="1"/>
</dbReference>
<dbReference type="PANTHER" id="PTHR37019">
    <property type="entry name" value="CHROMOSOME 1, WHOLE GENOME SHOTGUN SEQUENCE"/>
    <property type="match status" value="1"/>
</dbReference>
<keyword evidence="1" id="KW-0812">Transmembrane</keyword>
<keyword evidence="1" id="KW-0472">Membrane</keyword>
<gene>
    <name evidence="3" type="ORF">B0T21DRAFT_372824</name>
</gene>
<organism evidence="3 4">
    <name type="scientific">Apiosordaria backusii</name>
    <dbReference type="NCBI Taxonomy" id="314023"/>
    <lineage>
        <taxon>Eukaryota</taxon>
        <taxon>Fungi</taxon>
        <taxon>Dikarya</taxon>
        <taxon>Ascomycota</taxon>
        <taxon>Pezizomycotina</taxon>
        <taxon>Sordariomycetes</taxon>
        <taxon>Sordariomycetidae</taxon>
        <taxon>Sordariales</taxon>
        <taxon>Lasiosphaeriaceae</taxon>
        <taxon>Apiosordaria</taxon>
    </lineage>
</organism>
<dbReference type="Proteomes" id="UP001172159">
    <property type="component" value="Unassembled WGS sequence"/>
</dbReference>
<keyword evidence="4" id="KW-1185">Reference proteome</keyword>
<dbReference type="InterPro" id="IPR056121">
    <property type="entry name" value="DUF7704"/>
</dbReference>
<protein>
    <recommendedName>
        <fullName evidence="2">DUF7704 domain-containing protein</fullName>
    </recommendedName>
</protein>
<comment type="caution">
    <text evidence="3">The sequence shown here is derived from an EMBL/GenBank/DDBJ whole genome shotgun (WGS) entry which is preliminary data.</text>
</comment>
<proteinExistence type="predicted"/>